<keyword evidence="4" id="KW-0547">Nucleotide-binding</keyword>
<dbReference type="InterPro" id="IPR027417">
    <property type="entry name" value="P-loop_NTPase"/>
</dbReference>
<evidence type="ECO:0000256" key="8">
    <source>
        <dbReference type="ARBA" id="ARBA00051245"/>
    </source>
</evidence>
<evidence type="ECO:0000256" key="6">
    <source>
        <dbReference type="ARBA" id="ARBA00022840"/>
    </source>
</evidence>
<comment type="catalytic activity">
    <reaction evidence="8">
        <text>L-tyrosyl-[protein] + ATP = O-phospho-L-tyrosyl-[protein] + ADP + H(+)</text>
        <dbReference type="Rhea" id="RHEA:10596"/>
        <dbReference type="Rhea" id="RHEA-COMP:10136"/>
        <dbReference type="Rhea" id="RHEA-COMP:20101"/>
        <dbReference type="ChEBI" id="CHEBI:15378"/>
        <dbReference type="ChEBI" id="CHEBI:30616"/>
        <dbReference type="ChEBI" id="CHEBI:46858"/>
        <dbReference type="ChEBI" id="CHEBI:61978"/>
        <dbReference type="ChEBI" id="CHEBI:456216"/>
        <dbReference type="EC" id="2.7.10.2"/>
    </reaction>
</comment>
<dbReference type="SUPFAM" id="SSF52540">
    <property type="entry name" value="P-loop containing nucleoside triphosphate hydrolases"/>
    <property type="match status" value="1"/>
</dbReference>
<dbReference type="CDD" id="cd05387">
    <property type="entry name" value="BY-kinase"/>
    <property type="match status" value="1"/>
</dbReference>
<protein>
    <recommendedName>
        <fullName evidence="2">non-specific protein-tyrosine kinase</fullName>
        <ecNumber evidence="2">2.7.10.2</ecNumber>
    </recommendedName>
</protein>
<organism evidence="10 11">
    <name type="scientific">Clostridium novyi A str. 4552</name>
    <dbReference type="NCBI Taxonomy" id="1444289"/>
    <lineage>
        <taxon>Bacteria</taxon>
        <taxon>Bacillati</taxon>
        <taxon>Bacillota</taxon>
        <taxon>Clostridia</taxon>
        <taxon>Eubacteriales</taxon>
        <taxon>Clostridiaceae</taxon>
        <taxon>Clostridium</taxon>
    </lineage>
</organism>
<dbReference type="NCBIfam" id="TIGR01007">
    <property type="entry name" value="eps_fam"/>
    <property type="match status" value="1"/>
</dbReference>
<evidence type="ECO:0000313" key="11">
    <source>
        <dbReference type="Proteomes" id="UP000030012"/>
    </source>
</evidence>
<dbReference type="InterPro" id="IPR005702">
    <property type="entry name" value="Wzc-like_C"/>
</dbReference>
<evidence type="ECO:0000256" key="3">
    <source>
        <dbReference type="ARBA" id="ARBA00022679"/>
    </source>
</evidence>
<dbReference type="GO" id="GO:0005886">
    <property type="term" value="C:plasma membrane"/>
    <property type="evidence" value="ECO:0007669"/>
    <property type="project" value="TreeGrafter"/>
</dbReference>
<dbReference type="Gene3D" id="3.40.50.300">
    <property type="entry name" value="P-loop containing nucleotide triphosphate hydrolases"/>
    <property type="match status" value="1"/>
</dbReference>
<dbReference type="InterPro" id="IPR025669">
    <property type="entry name" value="AAA_dom"/>
</dbReference>
<keyword evidence="6" id="KW-0067">ATP-binding</keyword>
<evidence type="ECO:0000256" key="1">
    <source>
        <dbReference type="ARBA" id="ARBA00007316"/>
    </source>
</evidence>
<dbReference type="EC" id="2.7.10.2" evidence="2"/>
<evidence type="ECO:0000256" key="7">
    <source>
        <dbReference type="ARBA" id="ARBA00023137"/>
    </source>
</evidence>
<comment type="caution">
    <text evidence="10">The sequence shown here is derived from an EMBL/GenBank/DDBJ whole genome shotgun (WGS) entry which is preliminary data.</text>
</comment>
<dbReference type="GO" id="GO:0004715">
    <property type="term" value="F:non-membrane spanning protein tyrosine kinase activity"/>
    <property type="evidence" value="ECO:0007669"/>
    <property type="project" value="UniProtKB-EC"/>
</dbReference>
<dbReference type="EMBL" id="JENJ01000009">
    <property type="protein sequence ID" value="KGM97517.1"/>
    <property type="molecule type" value="Genomic_DNA"/>
</dbReference>
<dbReference type="AlphaFoldDB" id="A0A0A0I9D9"/>
<dbReference type="InterPro" id="IPR050445">
    <property type="entry name" value="Bact_polysacc_biosynth/exp"/>
</dbReference>
<dbReference type="Proteomes" id="UP000030012">
    <property type="component" value="Unassembled WGS sequence"/>
</dbReference>
<accession>A0A0A0I9D9</accession>
<evidence type="ECO:0000259" key="9">
    <source>
        <dbReference type="Pfam" id="PF13614"/>
    </source>
</evidence>
<dbReference type="Pfam" id="PF13614">
    <property type="entry name" value="AAA_31"/>
    <property type="match status" value="1"/>
</dbReference>
<keyword evidence="5" id="KW-0418">Kinase</keyword>
<dbReference type="GO" id="GO:0005524">
    <property type="term" value="F:ATP binding"/>
    <property type="evidence" value="ECO:0007669"/>
    <property type="project" value="UniProtKB-KW"/>
</dbReference>
<proteinExistence type="inferred from homology"/>
<reference evidence="10 11" key="1">
    <citation type="submission" date="2014-01" db="EMBL/GenBank/DDBJ databases">
        <title>Plasmidome dynamics in the species complex Clostridium novyi sensu lato converts strains of independent lineages into distinctly different pathogens.</title>
        <authorList>
            <person name="Skarin H."/>
            <person name="Segerman B."/>
        </authorList>
    </citation>
    <scope>NUCLEOTIDE SEQUENCE [LARGE SCALE GENOMIC DNA]</scope>
    <source>
        <strain evidence="10 11">4552</strain>
    </source>
</reference>
<gene>
    <name evidence="10" type="ORF">Z968_03075</name>
</gene>
<feature type="domain" description="AAA" evidence="9">
    <location>
        <begin position="43"/>
        <end position="170"/>
    </location>
</feature>
<evidence type="ECO:0000313" key="10">
    <source>
        <dbReference type="EMBL" id="KGM97517.1"/>
    </source>
</evidence>
<dbReference type="GO" id="GO:0042802">
    <property type="term" value="F:identical protein binding"/>
    <property type="evidence" value="ECO:0007669"/>
    <property type="project" value="UniProtKB-ARBA"/>
</dbReference>
<dbReference type="OrthoDB" id="9794577at2"/>
<keyword evidence="7" id="KW-0829">Tyrosine-protein kinase</keyword>
<dbReference type="PANTHER" id="PTHR32309">
    <property type="entry name" value="TYROSINE-PROTEIN KINASE"/>
    <property type="match status" value="1"/>
</dbReference>
<sequence>MLIVEKEPKSIAAESYRTLRTNIQYSSFDKELKTIIVTSSGPSEGKSTTSGNLALSMAQSDKKVLLIDCDLRKPTVHKKFHISNEKGLSNYLVGEVSFEEVVVNYNENLYLLPAGTIPPNPSEMVASKKMKKFLESLKENFDYIVIDTPPVIAVTDAQILSTIVDGVLLVAASGQAEKEAAIRAKELLLKVKANILGVVLTKVPLNEGKGYGYSYYYYYGDEDEKSKKRRKSKK</sequence>
<dbReference type="PANTHER" id="PTHR32309:SF13">
    <property type="entry name" value="FERRIC ENTEROBACTIN TRANSPORT PROTEIN FEPE"/>
    <property type="match status" value="1"/>
</dbReference>
<name>A0A0A0I9D9_CLONO</name>
<dbReference type="RefSeq" id="WP_039253119.1">
    <property type="nucleotide sequence ID" value="NZ_JENJ01000009.1"/>
</dbReference>
<comment type="similarity">
    <text evidence="1">Belongs to the CpsD/CapB family.</text>
</comment>
<evidence type="ECO:0000256" key="2">
    <source>
        <dbReference type="ARBA" id="ARBA00011903"/>
    </source>
</evidence>
<keyword evidence="3" id="KW-0808">Transferase</keyword>
<dbReference type="FunFam" id="3.40.50.300:FF:000527">
    <property type="entry name" value="Tyrosine-protein kinase etk"/>
    <property type="match status" value="1"/>
</dbReference>
<evidence type="ECO:0000256" key="4">
    <source>
        <dbReference type="ARBA" id="ARBA00022741"/>
    </source>
</evidence>
<evidence type="ECO:0000256" key="5">
    <source>
        <dbReference type="ARBA" id="ARBA00022777"/>
    </source>
</evidence>